<name>A0AAW2ZGV2_9EUKA</name>
<protein>
    <submittedName>
        <fullName evidence="3">Uncharacterized protein</fullName>
    </submittedName>
</protein>
<dbReference type="AlphaFoldDB" id="A0AAW2ZGV2"/>
<reference evidence="3 4" key="1">
    <citation type="submission" date="2024-03" db="EMBL/GenBank/DDBJ databases">
        <title>The Acrasis kona genome and developmental transcriptomes reveal deep origins of eukaryotic multicellular pathways.</title>
        <authorList>
            <person name="Sheikh S."/>
            <person name="Fu C.-J."/>
            <person name="Brown M.W."/>
            <person name="Baldauf S.L."/>
        </authorList>
    </citation>
    <scope>NUCLEOTIDE SEQUENCE [LARGE SCALE GENOMIC DNA]</scope>
    <source>
        <strain evidence="3 4">ATCC MYA-3509</strain>
    </source>
</reference>
<dbReference type="Gene3D" id="3.90.1720.10">
    <property type="entry name" value="endopeptidase domain like (from Nostoc punctiforme)"/>
    <property type="match status" value="1"/>
</dbReference>
<keyword evidence="2" id="KW-0732">Signal</keyword>
<evidence type="ECO:0000313" key="3">
    <source>
        <dbReference type="EMBL" id="KAL0488401.1"/>
    </source>
</evidence>
<proteinExistence type="predicted"/>
<comment type="caution">
    <text evidence="3">The sequence shown here is derived from an EMBL/GenBank/DDBJ whole genome shotgun (WGS) entry which is preliminary data.</text>
</comment>
<sequence length="341" mass="38358">MKLTLALLCFFITLVVSRKCTYHPPNNISYVVTGGKSGAWSSACEASTTADFAYRDSLPEYEQNCTPVNTWGPQAYEYPRASIKEQCDNTRWQQTRVLRVIEKIIAKEYNYCHHHAPKWTPPDTPEFRNSKICSPPEKSRKKNFWNGIDCTHFTSLVYNYAFGAHLNTATPMQACGVDFAPGKSLTINVNKTEEFEIGDILFIGGNSASNPLTITHAVIWTGIVAVKGNGTFGIDTLINNLAPNQRKAAQKYVDEHGGPIYVIADSHYNGPNYRPFAGWYTGAYTFARRLINIGPLDHPDQPSGAKYTNDGKCMYTRPTEEEEDDDDEQEENEDIARIFRI</sequence>
<keyword evidence="4" id="KW-1185">Reference proteome</keyword>
<evidence type="ECO:0000313" key="4">
    <source>
        <dbReference type="Proteomes" id="UP001431209"/>
    </source>
</evidence>
<dbReference type="EMBL" id="JAOPGA020001436">
    <property type="protein sequence ID" value="KAL0488401.1"/>
    <property type="molecule type" value="Genomic_DNA"/>
</dbReference>
<gene>
    <name evidence="3" type="ORF">AKO1_015557</name>
</gene>
<dbReference type="Proteomes" id="UP001431209">
    <property type="component" value="Unassembled WGS sequence"/>
</dbReference>
<evidence type="ECO:0000256" key="2">
    <source>
        <dbReference type="SAM" id="SignalP"/>
    </source>
</evidence>
<accession>A0AAW2ZGV2</accession>
<feature type="chain" id="PRO_5043777870" evidence="2">
    <location>
        <begin position="18"/>
        <end position="341"/>
    </location>
</feature>
<organism evidence="3 4">
    <name type="scientific">Acrasis kona</name>
    <dbReference type="NCBI Taxonomy" id="1008807"/>
    <lineage>
        <taxon>Eukaryota</taxon>
        <taxon>Discoba</taxon>
        <taxon>Heterolobosea</taxon>
        <taxon>Tetramitia</taxon>
        <taxon>Eutetramitia</taxon>
        <taxon>Acrasidae</taxon>
        <taxon>Acrasis</taxon>
    </lineage>
</organism>
<feature type="signal peptide" evidence="2">
    <location>
        <begin position="1"/>
        <end position="17"/>
    </location>
</feature>
<evidence type="ECO:0000256" key="1">
    <source>
        <dbReference type="SAM" id="MobiDB-lite"/>
    </source>
</evidence>
<feature type="region of interest" description="Disordered" evidence="1">
    <location>
        <begin position="298"/>
        <end position="341"/>
    </location>
</feature>
<feature type="compositionally biased region" description="Acidic residues" evidence="1">
    <location>
        <begin position="320"/>
        <end position="333"/>
    </location>
</feature>